<proteinExistence type="predicted"/>
<dbReference type="Proteomes" id="UP001595697">
    <property type="component" value="Unassembled WGS sequence"/>
</dbReference>
<evidence type="ECO:0000313" key="2">
    <source>
        <dbReference type="Proteomes" id="UP001595697"/>
    </source>
</evidence>
<reference evidence="2" key="1">
    <citation type="journal article" date="2019" name="Int. J. Syst. Evol. Microbiol.">
        <title>The Global Catalogue of Microorganisms (GCM) 10K type strain sequencing project: providing services to taxonomists for standard genome sequencing and annotation.</title>
        <authorList>
            <consortium name="The Broad Institute Genomics Platform"/>
            <consortium name="The Broad Institute Genome Sequencing Center for Infectious Disease"/>
            <person name="Wu L."/>
            <person name="Ma J."/>
        </authorList>
    </citation>
    <scope>NUCLEOTIDE SEQUENCE [LARGE SCALE GENOMIC DNA]</scope>
    <source>
        <strain evidence="2">TBRC 5781</strain>
    </source>
</reference>
<accession>A0ABV8EAY9</accession>
<organism evidence="1 2">
    <name type="scientific">Rhizobium lemnae</name>
    <dbReference type="NCBI Taxonomy" id="1214924"/>
    <lineage>
        <taxon>Bacteria</taxon>
        <taxon>Pseudomonadati</taxon>
        <taxon>Pseudomonadota</taxon>
        <taxon>Alphaproteobacteria</taxon>
        <taxon>Hyphomicrobiales</taxon>
        <taxon>Rhizobiaceae</taxon>
        <taxon>Rhizobium/Agrobacterium group</taxon>
        <taxon>Rhizobium</taxon>
    </lineage>
</organism>
<evidence type="ECO:0000313" key="1">
    <source>
        <dbReference type="EMBL" id="MFC3968587.1"/>
    </source>
</evidence>
<dbReference type="RefSeq" id="WP_247261444.1">
    <property type="nucleotide sequence ID" value="NZ_JALJQZ010000021.1"/>
</dbReference>
<protein>
    <submittedName>
        <fullName evidence="1">Uncharacterized protein</fullName>
    </submittedName>
</protein>
<comment type="caution">
    <text evidence="1">The sequence shown here is derived from an EMBL/GenBank/DDBJ whole genome shotgun (WGS) entry which is preliminary data.</text>
</comment>
<sequence>MTITRTQTYNGKGDLFDGLENSISAIKAAAALIEIALRREESLKQEAHGVWCLIKSQCDDAEFFTSALTDEMRNIERSKLSIRDPKEIAAMTALPTHIVCSVVHAATGVLLGSCAPEWRKQDA</sequence>
<keyword evidence="2" id="KW-1185">Reference proteome</keyword>
<dbReference type="EMBL" id="JBHSBD010000048">
    <property type="protein sequence ID" value="MFC3968587.1"/>
    <property type="molecule type" value="Genomic_DNA"/>
</dbReference>
<gene>
    <name evidence="1" type="ORF">ACFOVS_10695</name>
</gene>
<name>A0ABV8EAY9_9HYPH</name>